<feature type="binding site" evidence="6">
    <location>
        <position position="142"/>
    </location>
    <ligand>
        <name>S-adenosyl-L-methionine</name>
        <dbReference type="ChEBI" id="CHEBI:59789"/>
    </ligand>
</feature>
<dbReference type="EC" id="2.1.1.170" evidence="6"/>
<dbReference type="AlphaFoldDB" id="A0A7C5R133"/>
<dbReference type="HAMAP" id="MF_00074">
    <property type="entry name" value="16SrRNA_methyltr_G"/>
    <property type="match status" value="1"/>
</dbReference>
<comment type="function">
    <text evidence="6">Specifically methylates the N7 position of guanine in position 527 of 16S rRNA.</text>
</comment>
<dbReference type="EMBL" id="DRMJ01000418">
    <property type="protein sequence ID" value="HHL43540.1"/>
    <property type="molecule type" value="Genomic_DNA"/>
</dbReference>
<evidence type="ECO:0000256" key="4">
    <source>
        <dbReference type="ARBA" id="ARBA00022679"/>
    </source>
</evidence>
<proteinExistence type="inferred from homology"/>
<protein>
    <recommendedName>
        <fullName evidence="6">Ribosomal RNA small subunit methyltransferase G</fullName>
        <ecNumber evidence="6">2.1.1.170</ecNumber>
    </recommendedName>
    <alternativeName>
        <fullName evidence="6">16S rRNA 7-methylguanosine methyltransferase</fullName>
        <shortName evidence="6">16S rRNA m7G methyltransferase</shortName>
    </alternativeName>
</protein>
<evidence type="ECO:0000256" key="5">
    <source>
        <dbReference type="ARBA" id="ARBA00022691"/>
    </source>
</evidence>
<evidence type="ECO:0000256" key="2">
    <source>
        <dbReference type="ARBA" id="ARBA00022552"/>
    </source>
</evidence>
<keyword evidence="5 6" id="KW-0949">S-adenosyl-L-methionine</keyword>
<dbReference type="Proteomes" id="UP000885830">
    <property type="component" value="Unassembled WGS sequence"/>
</dbReference>
<keyword evidence="3 6" id="KW-0489">Methyltransferase</keyword>
<dbReference type="SUPFAM" id="SSF53335">
    <property type="entry name" value="S-adenosyl-L-methionine-dependent methyltransferases"/>
    <property type="match status" value="1"/>
</dbReference>
<comment type="subcellular location">
    <subcellularLocation>
        <location evidence="6">Cytoplasm</location>
    </subcellularLocation>
</comment>
<comment type="similarity">
    <text evidence="6">Belongs to the methyltransferase superfamily. RNA methyltransferase RsmG family.</text>
</comment>
<keyword evidence="4 6" id="KW-0808">Transferase</keyword>
<dbReference type="Gene3D" id="3.40.50.150">
    <property type="entry name" value="Vaccinia Virus protein VP39"/>
    <property type="match status" value="1"/>
</dbReference>
<evidence type="ECO:0000256" key="6">
    <source>
        <dbReference type="HAMAP-Rule" id="MF_00074"/>
    </source>
</evidence>
<evidence type="ECO:0000256" key="3">
    <source>
        <dbReference type="ARBA" id="ARBA00022603"/>
    </source>
</evidence>
<dbReference type="InterPro" id="IPR029063">
    <property type="entry name" value="SAM-dependent_MTases_sf"/>
</dbReference>
<sequence length="209" mass="23374">MPDLPKNAQDFQALSGVSRETLAAYELWYKLLCQWNAKINLVAPSSLSRFWSRHVLDSHQITALIPKPAQTVLDMGAGAGFPGLALAITSPTPSRTVHLVETNGKKCNFLRAVIRALKVPAVVKQARIETIETQVYDIITARAFASLVDLLNYSERFWGEHTLGLFPKGEHWQDELKAAQARFTFDVEDTPSLTNPDARILGIRHLKRK</sequence>
<feature type="binding site" evidence="6">
    <location>
        <position position="81"/>
    </location>
    <ligand>
        <name>S-adenosyl-L-methionine</name>
        <dbReference type="ChEBI" id="CHEBI:59789"/>
    </ligand>
</feature>
<dbReference type="PIRSF" id="PIRSF003078">
    <property type="entry name" value="GidB"/>
    <property type="match status" value="1"/>
</dbReference>
<dbReference type="InterPro" id="IPR003682">
    <property type="entry name" value="rRNA_ssu_MeTfrase_G"/>
</dbReference>
<accession>A0A7C5R133</accession>
<dbReference type="NCBIfam" id="TIGR00138">
    <property type="entry name" value="rsmG_gidB"/>
    <property type="match status" value="1"/>
</dbReference>
<dbReference type="PANTHER" id="PTHR31760:SF0">
    <property type="entry name" value="S-ADENOSYL-L-METHIONINE-DEPENDENT METHYLTRANSFERASES SUPERFAMILY PROTEIN"/>
    <property type="match status" value="1"/>
</dbReference>
<feature type="binding site" evidence="6">
    <location>
        <position position="76"/>
    </location>
    <ligand>
        <name>S-adenosyl-L-methionine</name>
        <dbReference type="ChEBI" id="CHEBI:59789"/>
    </ligand>
</feature>
<dbReference type="PANTHER" id="PTHR31760">
    <property type="entry name" value="S-ADENOSYL-L-METHIONINE-DEPENDENT METHYLTRANSFERASES SUPERFAMILY PROTEIN"/>
    <property type="match status" value="1"/>
</dbReference>
<comment type="caution">
    <text evidence="6">Lacks conserved residue(s) required for the propagation of feature annotation.</text>
</comment>
<gene>
    <name evidence="6 7" type="primary">rsmG</name>
    <name evidence="7" type="ORF">ENJ42_07985</name>
</gene>
<dbReference type="Pfam" id="PF02527">
    <property type="entry name" value="GidB"/>
    <property type="match status" value="1"/>
</dbReference>
<evidence type="ECO:0000313" key="7">
    <source>
        <dbReference type="EMBL" id="HHL43540.1"/>
    </source>
</evidence>
<feature type="binding site" evidence="6">
    <location>
        <begin position="128"/>
        <end position="129"/>
    </location>
    <ligand>
        <name>S-adenosyl-L-methionine</name>
        <dbReference type="ChEBI" id="CHEBI:59789"/>
    </ligand>
</feature>
<comment type="catalytic activity">
    <reaction evidence="6">
        <text>guanosine(527) in 16S rRNA + S-adenosyl-L-methionine = N(7)-methylguanosine(527) in 16S rRNA + S-adenosyl-L-homocysteine</text>
        <dbReference type="Rhea" id="RHEA:42732"/>
        <dbReference type="Rhea" id="RHEA-COMP:10209"/>
        <dbReference type="Rhea" id="RHEA-COMP:10210"/>
        <dbReference type="ChEBI" id="CHEBI:57856"/>
        <dbReference type="ChEBI" id="CHEBI:59789"/>
        <dbReference type="ChEBI" id="CHEBI:74269"/>
        <dbReference type="ChEBI" id="CHEBI:74480"/>
        <dbReference type="EC" id="2.1.1.170"/>
    </reaction>
</comment>
<organism evidence="7">
    <name type="scientific">Hellea balneolensis</name>
    <dbReference type="NCBI Taxonomy" id="287478"/>
    <lineage>
        <taxon>Bacteria</taxon>
        <taxon>Pseudomonadati</taxon>
        <taxon>Pseudomonadota</taxon>
        <taxon>Alphaproteobacteria</taxon>
        <taxon>Maricaulales</taxon>
        <taxon>Robiginitomaculaceae</taxon>
        <taxon>Hellea</taxon>
    </lineage>
</organism>
<dbReference type="GO" id="GO:0005829">
    <property type="term" value="C:cytosol"/>
    <property type="evidence" value="ECO:0007669"/>
    <property type="project" value="TreeGrafter"/>
</dbReference>
<reference evidence="7" key="1">
    <citation type="journal article" date="2020" name="mSystems">
        <title>Genome- and Community-Level Interaction Insights into Carbon Utilization and Element Cycling Functions of Hydrothermarchaeota in Hydrothermal Sediment.</title>
        <authorList>
            <person name="Zhou Z."/>
            <person name="Liu Y."/>
            <person name="Xu W."/>
            <person name="Pan J."/>
            <person name="Luo Z.H."/>
            <person name="Li M."/>
        </authorList>
    </citation>
    <scope>NUCLEOTIDE SEQUENCE [LARGE SCALE GENOMIC DNA]</scope>
    <source>
        <strain evidence="7">HyVt-485</strain>
    </source>
</reference>
<comment type="caution">
    <text evidence="7">The sequence shown here is derived from an EMBL/GenBank/DDBJ whole genome shotgun (WGS) entry which is preliminary data.</text>
</comment>
<dbReference type="GO" id="GO:0070043">
    <property type="term" value="F:rRNA (guanine-N7-)-methyltransferase activity"/>
    <property type="evidence" value="ECO:0007669"/>
    <property type="project" value="UniProtKB-UniRule"/>
</dbReference>
<name>A0A7C5R133_9PROT</name>
<evidence type="ECO:0000256" key="1">
    <source>
        <dbReference type="ARBA" id="ARBA00022490"/>
    </source>
</evidence>
<keyword evidence="1 6" id="KW-0963">Cytoplasm</keyword>
<keyword evidence="2 6" id="KW-0698">rRNA processing</keyword>